<organism evidence="3 4">
    <name type="scientific">Tropilaelaps mercedesae</name>
    <dbReference type="NCBI Taxonomy" id="418985"/>
    <lineage>
        <taxon>Eukaryota</taxon>
        <taxon>Metazoa</taxon>
        <taxon>Ecdysozoa</taxon>
        <taxon>Arthropoda</taxon>
        <taxon>Chelicerata</taxon>
        <taxon>Arachnida</taxon>
        <taxon>Acari</taxon>
        <taxon>Parasitiformes</taxon>
        <taxon>Mesostigmata</taxon>
        <taxon>Gamasina</taxon>
        <taxon>Dermanyssoidea</taxon>
        <taxon>Laelapidae</taxon>
        <taxon>Tropilaelaps</taxon>
    </lineage>
</organism>
<feature type="transmembrane region" description="Helical" evidence="1">
    <location>
        <begin position="499"/>
        <end position="518"/>
    </location>
</feature>
<dbReference type="InterPro" id="IPR006621">
    <property type="entry name" value="Nose-resist-to-fluoxetine_N"/>
</dbReference>
<accession>A0A1V9XSW5</accession>
<feature type="transmembrane region" description="Helical" evidence="1">
    <location>
        <begin position="348"/>
        <end position="367"/>
    </location>
</feature>
<keyword evidence="1" id="KW-1133">Transmembrane helix</keyword>
<protein>
    <submittedName>
        <fullName evidence="3">Nose resistant to fluoxetine protein 6-like</fullName>
    </submittedName>
</protein>
<dbReference type="AlphaFoldDB" id="A0A1V9XSW5"/>
<feature type="domain" description="Nose resistant-to-fluoxetine protein N-terminal" evidence="2">
    <location>
        <begin position="1"/>
        <end position="143"/>
    </location>
</feature>
<feature type="transmembrane region" description="Helical" evidence="1">
    <location>
        <begin position="379"/>
        <end position="399"/>
    </location>
</feature>
<gene>
    <name evidence="3" type="ORF">BIW11_00585</name>
</gene>
<dbReference type="InParanoid" id="A0A1V9XSW5"/>
<dbReference type="PANTHER" id="PTHR11161:SF0">
    <property type="entry name" value="O-ACYLTRANSFERASE LIKE PROTEIN"/>
    <property type="match status" value="1"/>
</dbReference>
<keyword evidence="4" id="KW-1185">Reference proteome</keyword>
<feature type="transmembrane region" description="Helical" evidence="1">
    <location>
        <begin position="275"/>
        <end position="294"/>
    </location>
</feature>
<evidence type="ECO:0000259" key="2">
    <source>
        <dbReference type="SMART" id="SM00703"/>
    </source>
</evidence>
<dbReference type="Pfam" id="PF20146">
    <property type="entry name" value="NRF"/>
    <property type="match status" value="1"/>
</dbReference>
<comment type="caution">
    <text evidence="3">The sequence shown here is derived from an EMBL/GenBank/DDBJ whole genome shotgun (WGS) entry which is preliminary data.</text>
</comment>
<feature type="transmembrane region" description="Helical" evidence="1">
    <location>
        <begin position="158"/>
        <end position="181"/>
    </location>
</feature>
<dbReference type="SMART" id="SM00703">
    <property type="entry name" value="NRF"/>
    <property type="match status" value="1"/>
</dbReference>
<dbReference type="EMBL" id="MNPL01004792">
    <property type="protein sequence ID" value="OQR76468.1"/>
    <property type="molecule type" value="Genomic_DNA"/>
</dbReference>
<sequence>MTALNKGFVPYVLDASAKLAPGLAEGSLTEFGNYYECLEVSVKDDFGEEESFRGSYCMVKSRPPLPYPKPPIVPIDFSPVNVSIFPENSALRDLLSGSGTFYYTRARMGVCMPSTCSVEDVNGMIKPLFAAIHWEAEVEYCRQRQDRNDLNAEEWTCVLFLATLMLPVIVATTVHACVWILSYTSDKPLKTTHPLLKRLLSLSAYETAKKILVVNPPQDDATRDLQVFHGLRAATVVWIIWVHHFAYNDVAVYSYARISREIVGYYRNQIFNNGWLAVDTFFYISGFFLAYALGRMITGQVGVVKAGDGPIWQEFIGKELQKCRDHWWLLMLNFQNVLHHDELCMVPFWYISVDTQLYLIFVGLVIYTFKSERTTLRGFMLMTALSVIGIVILAIQNFVNEYHPTALYVAGDLTFTTSMLTMTYLQPWAHFGPFTIGVFSCWLYLKHRDIVITKYIEVLGWSVAAFSMLGVLFVTKNWGAGELPPQWISALYSSTHRSLWAGGVAWIVFACTTGRGGTC</sequence>
<proteinExistence type="predicted"/>
<keyword evidence="1" id="KW-0812">Transmembrane</keyword>
<name>A0A1V9XSW5_9ACAR</name>
<dbReference type="InterPro" id="IPR052728">
    <property type="entry name" value="O2_lipid_transport_reg"/>
</dbReference>
<evidence type="ECO:0000313" key="3">
    <source>
        <dbReference type="EMBL" id="OQR76468.1"/>
    </source>
</evidence>
<evidence type="ECO:0000256" key="1">
    <source>
        <dbReference type="SAM" id="Phobius"/>
    </source>
</evidence>
<dbReference type="OrthoDB" id="6497070at2759"/>
<evidence type="ECO:0000313" key="4">
    <source>
        <dbReference type="Proteomes" id="UP000192247"/>
    </source>
</evidence>
<dbReference type="PANTHER" id="PTHR11161">
    <property type="entry name" value="O-ACYLTRANSFERASE"/>
    <property type="match status" value="1"/>
</dbReference>
<dbReference type="STRING" id="418985.A0A1V9XSW5"/>
<keyword evidence="1" id="KW-0472">Membrane</keyword>
<feature type="transmembrane region" description="Helical" evidence="1">
    <location>
        <begin position="458"/>
        <end position="479"/>
    </location>
</feature>
<feature type="transmembrane region" description="Helical" evidence="1">
    <location>
        <begin position="428"/>
        <end position="446"/>
    </location>
</feature>
<reference evidence="3 4" key="1">
    <citation type="journal article" date="2017" name="Gigascience">
        <title>Draft genome of the honey bee ectoparasitic mite, Tropilaelaps mercedesae, is shaped by the parasitic life history.</title>
        <authorList>
            <person name="Dong X."/>
            <person name="Armstrong S.D."/>
            <person name="Xia D."/>
            <person name="Makepeace B.L."/>
            <person name="Darby A.C."/>
            <person name="Kadowaki T."/>
        </authorList>
    </citation>
    <scope>NUCLEOTIDE SEQUENCE [LARGE SCALE GENOMIC DNA]</scope>
    <source>
        <strain evidence="3">Wuxi-XJTLU</strain>
    </source>
</reference>
<dbReference type="Proteomes" id="UP000192247">
    <property type="component" value="Unassembled WGS sequence"/>
</dbReference>